<dbReference type="Pfam" id="PF26215">
    <property type="entry name" value="HTH_animal"/>
    <property type="match status" value="1"/>
</dbReference>
<dbReference type="AlphaFoldDB" id="A0A151J1A7"/>
<dbReference type="PANTHER" id="PTHR21301:SF10">
    <property type="entry name" value="REVERSE TRANSCRIPTASE DOMAIN-CONTAINING PROTEIN"/>
    <property type="match status" value="1"/>
</dbReference>
<gene>
    <name evidence="3" type="ORF">ALC57_12179</name>
</gene>
<feature type="domain" description="Helix-turn-helix" evidence="2">
    <location>
        <begin position="144"/>
        <end position="202"/>
    </location>
</feature>
<feature type="region of interest" description="Disordered" evidence="1">
    <location>
        <begin position="293"/>
        <end position="333"/>
    </location>
</feature>
<reference evidence="3 4" key="1">
    <citation type="submission" date="2015-09" db="EMBL/GenBank/DDBJ databases">
        <title>Trachymyrmex cornetzi WGS genome.</title>
        <authorList>
            <person name="Nygaard S."/>
            <person name="Hu H."/>
            <person name="Boomsma J."/>
            <person name="Zhang G."/>
        </authorList>
    </citation>
    <scope>NUCLEOTIDE SEQUENCE [LARGE SCALE GENOMIC DNA]</scope>
    <source>
        <strain evidence="3">Tcor2-1</strain>
        <tissue evidence="3">Whole body</tissue>
    </source>
</reference>
<name>A0A151J1A7_9HYME</name>
<proteinExistence type="predicted"/>
<evidence type="ECO:0000313" key="4">
    <source>
        <dbReference type="Proteomes" id="UP000078492"/>
    </source>
</evidence>
<accession>A0A151J1A7</accession>
<evidence type="ECO:0000313" key="3">
    <source>
        <dbReference type="EMBL" id="KYN15594.1"/>
    </source>
</evidence>
<evidence type="ECO:0000259" key="2">
    <source>
        <dbReference type="Pfam" id="PF26215"/>
    </source>
</evidence>
<dbReference type="Proteomes" id="UP000078492">
    <property type="component" value="Unassembled WGS sequence"/>
</dbReference>
<dbReference type="STRING" id="471704.A0A151J1A7"/>
<dbReference type="EMBL" id="KQ980534">
    <property type="protein sequence ID" value="KYN15594.1"/>
    <property type="molecule type" value="Genomic_DNA"/>
</dbReference>
<dbReference type="PANTHER" id="PTHR21301">
    <property type="entry name" value="REVERSE TRANSCRIPTASE"/>
    <property type="match status" value="1"/>
</dbReference>
<organism evidence="3 4">
    <name type="scientific">Trachymyrmex cornetzi</name>
    <dbReference type="NCBI Taxonomy" id="471704"/>
    <lineage>
        <taxon>Eukaryota</taxon>
        <taxon>Metazoa</taxon>
        <taxon>Ecdysozoa</taxon>
        <taxon>Arthropoda</taxon>
        <taxon>Hexapoda</taxon>
        <taxon>Insecta</taxon>
        <taxon>Pterygota</taxon>
        <taxon>Neoptera</taxon>
        <taxon>Endopterygota</taxon>
        <taxon>Hymenoptera</taxon>
        <taxon>Apocrita</taxon>
        <taxon>Aculeata</taxon>
        <taxon>Formicoidea</taxon>
        <taxon>Formicidae</taxon>
        <taxon>Myrmicinae</taxon>
        <taxon>Trachymyrmex</taxon>
    </lineage>
</organism>
<dbReference type="InterPro" id="IPR058912">
    <property type="entry name" value="HTH_animal"/>
</dbReference>
<protein>
    <recommendedName>
        <fullName evidence="2">Helix-turn-helix domain-containing protein</fullName>
    </recommendedName>
</protein>
<feature type="compositionally biased region" description="Acidic residues" evidence="1">
    <location>
        <begin position="293"/>
        <end position="302"/>
    </location>
</feature>
<keyword evidence="4" id="KW-1185">Reference proteome</keyword>
<sequence length="333" mass="39102">MQKRSSVANNRRKVILLHDNARPHVALVNPMIDRTIVFKISRKVERRCELAWARWPKSTSRDVWLIDLSVTVPIYFRYVDDILIALLHNCVNEVLNRFNSYHNRIKFTLDEGEGDCVSFLDVTAIVKQEHIRFDNYKKPTNSGRYLNYKSSHPDQHKRGVIIGLLDRILFLHPDYHKNNIKELINILLMNGYPLHIIFSTINCRIKKLSKRNELYVNDIMKNNLTNETLTFNNYFTIPYVKNISEKFISIANKINHKVAYKPMNNLTSVIKLGKDKLHKMEFSNVVYKIEYDEEDEDTEEEREEVRVAEAQSSESERENQATRGGRSLECTIT</sequence>
<evidence type="ECO:0000256" key="1">
    <source>
        <dbReference type="SAM" id="MobiDB-lite"/>
    </source>
</evidence>